<gene>
    <name evidence="1" type="ORF">S03H2_69805</name>
</gene>
<protein>
    <submittedName>
        <fullName evidence="1">Uncharacterized protein</fullName>
    </submittedName>
</protein>
<evidence type="ECO:0000313" key="1">
    <source>
        <dbReference type="EMBL" id="GAI00242.1"/>
    </source>
</evidence>
<sequence length="132" mass="14862">CHSRQITASQAKAEYGIDLKTKTAKLYDFWDDEINAVIISKEFVKKPEEHGLKHPPVLISAVGPAPFIQSEQYQDTIKDVGESMYSPNRHLVEPKNKLMTYLLTKVGQGVHAPMGVWSSGGKKTLERSPYYK</sequence>
<feature type="non-terminal residue" evidence="1">
    <location>
        <position position="1"/>
    </location>
</feature>
<name>X1JZP1_9ZZZZ</name>
<comment type="caution">
    <text evidence="1">The sequence shown here is derived from an EMBL/GenBank/DDBJ whole genome shotgun (WGS) entry which is preliminary data.</text>
</comment>
<accession>X1JZP1</accession>
<reference evidence="1" key="1">
    <citation type="journal article" date="2014" name="Front. Microbiol.">
        <title>High frequency of phylogenetically diverse reductive dehalogenase-homologous genes in deep subseafloor sedimentary metagenomes.</title>
        <authorList>
            <person name="Kawai M."/>
            <person name="Futagami T."/>
            <person name="Toyoda A."/>
            <person name="Takaki Y."/>
            <person name="Nishi S."/>
            <person name="Hori S."/>
            <person name="Arai W."/>
            <person name="Tsubouchi T."/>
            <person name="Morono Y."/>
            <person name="Uchiyama I."/>
            <person name="Ito T."/>
            <person name="Fujiyama A."/>
            <person name="Inagaki F."/>
            <person name="Takami H."/>
        </authorList>
    </citation>
    <scope>NUCLEOTIDE SEQUENCE</scope>
    <source>
        <strain evidence="1">Expedition CK06-06</strain>
    </source>
</reference>
<feature type="non-terminal residue" evidence="1">
    <location>
        <position position="132"/>
    </location>
</feature>
<dbReference type="AlphaFoldDB" id="X1JZP1"/>
<proteinExistence type="predicted"/>
<dbReference type="EMBL" id="BARU01046211">
    <property type="protein sequence ID" value="GAI00242.1"/>
    <property type="molecule type" value="Genomic_DNA"/>
</dbReference>
<organism evidence="1">
    <name type="scientific">marine sediment metagenome</name>
    <dbReference type="NCBI Taxonomy" id="412755"/>
    <lineage>
        <taxon>unclassified sequences</taxon>
        <taxon>metagenomes</taxon>
        <taxon>ecological metagenomes</taxon>
    </lineage>
</organism>